<dbReference type="EMBL" id="LMYN01000001">
    <property type="protein sequence ID" value="KSA04203.1"/>
    <property type="molecule type" value="Genomic_DNA"/>
</dbReference>
<dbReference type="Pfam" id="PF12856">
    <property type="entry name" value="ANAPC9"/>
    <property type="match status" value="1"/>
</dbReference>
<protein>
    <submittedName>
        <fullName evidence="2">Uncharacterized protein</fullName>
    </submittedName>
</protein>
<keyword evidence="3" id="KW-1185">Reference proteome</keyword>
<reference evidence="2 3" key="1">
    <citation type="submission" date="2015-11" db="EMBL/GenBank/DDBJ databases">
        <title>The genome of Debaryomyces fabryi.</title>
        <authorList>
            <person name="Tafer H."/>
            <person name="Lopandic K."/>
        </authorList>
    </citation>
    <scope>NUCLEOTIDE SEQUENCE [LARGE SCALE GENOMIC DNA]</scope>
    <source>
        <strain evidence="2 3">CBS 789</strain>
    </source>
</reference>
<feature type="region of interest" description="Disordered" evidence="1">
    <location>
        <begin position="175"/>
        <end position="201"/>
    </location>
</feature>
<evidence type="ECO:0000256" key="1">
    <source>
        <dbReference type="SAM" id="MobiDB-lite"/>
    </source>
</evidence>
<dbReference type="GeneID" id="26837083"/>
<sequence>MSSSNGPKYNLNRFRRIPSQHSADQTYLNPNESLNQNSTRTISSGSTSILSTPSNNIRRIQQQKQQLRIQREQKDSKEQRAKRPSMMSRPSNVKNKLLNLQSLKKYMTDKKGTEKAGTQAFAIRKPLDMNAYDYSVFTNYSNDSDMLDDDSLPPAVKESQVKAWESAEKITNNLIFNDTSSESDDDSEVDGEPKDTKEMKHRSNEIIQSLPGYTKGELCIIQTRFNDKQKQGPNVTNFGDDEEKQLLWDYRKRQQATQEKLFSQYLSLSNKRKIQLAQKKDLLYKMFGYNNNINQEYVTNNTPYSAIDNAANSLKAFHEDKEEIGLLIDEDRLYHQLLHDTKASLNSRQNNRLGINKRKLKKIEITDFDYDKFQSIVSFKLDHLYDRFFVNYNCSKPADMDDDDEVSEELYNFTTAFLRRCIKDTDEIEDSM</sequence>
<accession>A0A0V1Q6T4</accession>
<evidence type="ECO:0000313" key="2">
    <source>
        <dbReference type="EMBL" id="KSA04203.1"/>
    </source>
</evidence>
<feature type="compositionally biased region" description="Polar residues" evidence="1">
    <location>
        <begin position="19"/>
        <end position="37"/>
    </location>
</feature>
<dbReference type="GO" id="GO:0005680">
    <property type="term" value="C:anaphase-promoting complex"/>
    <property type="evidence" value="ECO:0007669"/>
    <property type="project" value="InterPro"/>
</dbReference>
<feature type="compositionally biased region" description="Basic and acidic residues" evidence="1">
    <location>
        <begin position="191"/>
        <end position="201"/>
    </location>
</feature>
<evidence type="ECO:0000313" key="3">
    <source>
        <dbReference type="Proteomes" id="UP000054251"/>
    </source>
</evidence>
<comment type="caution">
    <text evidence="2">The sequence shown here is derived from an EMBL/GenBank/DDBJ whole genome shotgun (WGS) entry which is preliminary data.</text>
</comment>
<organism evidence="2 3">
    <name type="scientific">Debaryomyces fabryi</name>
    <dbReference type="NCBI Taxonomy" id="58627"/>
    <lineage>
        <taxon>Eukaryota</taxon>
        <taxon>Fungi</taxon>
        <taxon>Dikarya</taxon>
        <taxon>Ascomycota</taxon>
        <taxon>Saccharomycotina</taxon>
        <taxon>Pichiomycetes</taxon>
        <taxon>Debaryomycetaceae</taxon>
        <taxon>Debaryomyces</taxon>
    </lineage>
</organism>
<gene>
    <name evidence="2" type="ORF">AC631_00074</name>
</gene>
<dbReference type="RefSeq" id="XP_015470305.1">
    <property type="nucleotide sequence ID" value="XM_015608904.1"/>
</dbReference>
<feature type="compositionally biased region" description="Basic and acidic residues" evidence="1">
    <location>
        <begin position="69"/>
        <end position="81"/>
    </location>
</feature>
<name>A0A0V1Q6T4_9ASCO</name>
<feature type="compositionally biased region" description="Acidic residues" evidence="1">
    <location>
        <begin position="181"/>
        <end position="190"/>
    </location>
</feature>
<feature type="compositionally biased region" description="Low complexity" evidence="1">
    <location>
        <begin position="38"/>
        <end position="68"/>
    </location>
</feature>
<dbReference type="InterPro" id="IPR024274">
    <property type="entry name" value="APC9"/>
</dbReference>
<feature type="region of interest" description="Disordered" evidence="1">
    <location>
        <begin position="1"/>
        <end position="95"/>
    </location>
</feature>
<dbReference type="AlphaFoldDB" id="A0A0V1Q6T4"/>
<dbReference type="OrthoDB" id="4078100at2759"/>
<proteinExistence type="predicted"/>
<dbReference type="Proteomes" id="UP000054251">
    <property type="component" value="Unassembled WGS sequence"/>
</dbReference>